<sequence>MEGGKPNSSSNSRDDGNSVFPAKAPATGAGPGGR</sequence>
<feature type="compositionally biased region" description="Low complexity" evidence="1">
    <location>
        <begin position="7"/>
        <end position="28"/>
    </location>
</feature>
<proteinExistence type="evidence at transcript level"/>
<evidence type="ECO:0000313" key="2">
    <source>
        <dbReference type="EMBL" id="AAK19916.1"/>
    </source>
</evidence>
<evidence type="ECO:0000256" key="1">
    <source>
        <dbReference type="SAM" id="MobiDB-lite"/>
    </source>
</evidence>
<feature type="region of interest" description="Disordered" evidence="1">
    <location>
        <begin position="1"/>
        <end position="34"/>
    </location>
</feature>
<organism evidence="2">
    <name type="scientific">Oryctolagus cuniculus</name>
    <name type="common">Rabbit</name>
    <dbReference type="NCBI Taxonomy" id="9986"/>
    <lineage>
        <taxon>Eukaryota</taxon>
        <taxon>Metazoa</taxon>
        <taxon>Chordata</taxon>
        <taxon>Craniata</taxon>
        <taxon>Vertebrata</taxon>
        <taxon>Euteleostomi</taxon>
        <taxon>Mammalia</taxon>
        <taxon>Eutheria</taxon>
        <taxon>Euarchontoglires</taxon>
        <taxon>Glires</taxon>
        <taxon>Lagomorpha</taxon>
        <taxon>Leporidae</taxon>
        <taxon>Oryctolagus</taxon>
    </lineage>
</organism>
<accession>Q9BDF0</accession>
<reference evidence="2" key="1">
    <citation type="journal article" date="2001" name="J. Biol. Chem.">
        <title>Hyperpolarization-activated cyclic nucleotide-gated channel 1 is a molecular determinant of the cardiac pacemaker current If.</title>
        <authorList>
            <person name="Moroni A."/>
            <person name="Gorza L."/>
            <person name="Beltrame M."/>
            <person name="Gravante B."/>
            <person name="Vaccari T."/>
            <person name="Bianchi M.E."/>
            <person name="Altomare C."/>
            <person name="Longhi R."/>
            <person name="Heurteaux C."/>
            <person name="Vitadello M."/>
            <person name="Malgaroli A."/>
            <person name="DiFrancesco D."/>
        </authorList>
    </citation>
    <scope>NUCLEOTIDE SEQUENCE</scope>
</reference>
<dbReference type="AlphaFoldDB" id="Q9BDF0"/>
<dbReference type="EMBL" id="AF168122">
    <property type="protein sequence ID" value="AAK19916.1"/>
    <property type="molecule type" value="mRNA"/>
</dbReference>
<protein>
    <submittedName>
        <fullName evidence="2">UORF</fullName>
    </submittedName>
</protein>
<name>Q9BDF0_RABIT</name>